<keyword evidence="2 3" id="KW-0501">Molybdenum cofactor biosynthesis</keyword>
<dbReference type="Gene3D" id="3.10.20.10">
    <property type="match status" value="1"/>
</dbReference>
<dbReference type="NCBIfam" id="NF001943">
    <property type="entry name" value="PRK00724.1-2"/>
    <property type="match status" value="1"/>
</dbReference>
<keyword evidence="1 3" id="KW-0963">Cytoplasm</keyword>
<comment type="function">
    <text evidence="3">Required for formate dehydrogenase (FDH) activity. Acts as a sulfur carrier protein that transfers sulfur from IscS to the molybdenum cofactor prior to its insertion into FDH.</text>
</comment>
<dbReference type="KEGG" id="tgi:RBB81_12845"/>
<evidence type="ECO:0000256" key="2">
    <source>
        <dbReference type="ARBA" id="ARBA00023150"/>
    </source>
</evidence>
<comment type="similarity">
    <text evidence="3">Belongs to the FdhD family.</text>
</comment>
<dbReference type="HAMAP" id="MF_00187">
    <property type="entry name" value="FdhD"/>
    <property type="match status" value="1"/>
</dbReference>
<dbReference type="InterPro" id="IPR003786">
    <property type="entry name" value="FdhD"/>
</dbReference>
<dbReference type="PANTHER" id="PTHR30592:SF1">
    <property type="entry name" value="SULFUR CARRIER PROTEIN FDHD"/>
    <property type="match status" value="1"/>
</dbReference>
<dbReference type="PIRSF" id="PIRSF015626">
    <property type="entry name" value="FdhD"/>
    <property type="match status" value="1"/>
</dbReference>
<dbReference type="AlphaFoldDB" id="A0AAU7YV25"/>
<proteinExistence type="inferred from homology"/>
<dbReference type="RefSeq" id="WP_353070906.1">
    <property type="nucleotide sequence ID" value="NZ_CP132938.1"/>
</dbReference>
<gene>
    <name evidence="3 4" type="primary">fdhD</name>
    <name evidence="4" type="ORF">RBB81_12845</name>
</gene>
<reference evidence="4" key="2">
    <citation type="journal article" date="2024" name="Environ. Microbiol.">
        <title>Genome analysis and description of Tunturibacter gen. nov. expands the diversity of Terriglobia in tundra soils.</title>
        <authorList>
            <person name="Messyasz A."/>
            <person name="Mannisto M.K."/>
            <person name="Kerkhof L.J."/>
            <person name="Haggblom M.M."/>
        </authorList>
    </citation>
    <scope>NUCLEOTIDE SEQUENCE</scope>
    <source>
        <strain evidence="4">M8UP39</strain>
    </source>
</reference>
<dbReference type="InterPro" id="IPR016193">
    <property type="entry name" value="Cytidine_deaminase-like"/>
</dbReference>
<dbReference type="Gene3D" id="3.40.140.10">
    <property type="entry name" value="Cytidine Deaminase, domain 2"/>
    <property type="match status" value="1"/>
</dbReference>
<dbReference type="NCBIfam" id="TIGR00129">
    <property type="entry name" value="fdhD_narQ"/>
    <property type="match status" value="1"/>
</dbReference>
<dbReference type="EMBL" id="CP132938">
    <property type="protein sequence ID" value="XCB20487.1"/>
    <property type="molecule type" value="Genomic_DNA"/>
</dbReference>
<name>A0AAU7YV25_9BACT</name>
<comment type="subcellular location">
    <subcellularLocation>
        <location evidence="3">Cytoplasm</location>
    </subcellularLocation>
</comment>
<evidence type="ECO:0000256" key="3">
    <source>
        <dbReference type="HAMAP-Rule" id="MF_00187"/>
    </source>
</evidence>
<dbReference type="GO" id="GO:0016783">
    <property type="term" value="F:sulfurtransferase activity"/>
    <property type="evidence" value="ECO:0007669"/>
    <property type="project" value="InterPro"/>
</dbReference>
<dbReference type="GO" id="GO:0005737">
    <property type="term" value="C:cytoplasm"/>
    <property type="evidence" value="ECO:0007669"/>
    <property type="project" value="UniProtKB-SubCell"/>
</dbReference>
<protein>
    <recommendedName>
        <fullName evidence="3">Sulfur carrier protein FdhD</fullName>
    </recommendedName>
</protein>
<feature type="active site" description="Cysteine persulfide intermediate" evidence="3">
    <location>
        <position position="151"/>
    </location>
</feature>
<comment type="caution">
    <text evidence="3">Lacks conserved residue(s) required for the propagation of feature annotation.</text>
</comment>
<organism evidence="4">
    <name type="scientific">Tunturiibacter gelidiferens</name>
    <dbReference type="NCBI Taxonomy" id="3069689"/>
    <lineage>
        <taxon>Bacteria</taxon>
        <taxon>Pseudomonadati</taxon>
        <taxon>Acidobacteriota</taxon>
        <taxon>Terriglobia</taxon>
        <taxon>Terriglobales</taxon>
        <taxon>Acidobacteriaceae</taxon>
        <taxon>Tunturiibacter</taxon>
    </lineage>
</organism>
<dbReference type="GO" id="GO:0097163">
    <property type="term" value="F:sulfur carrier activity"/>
    <property type="evidence" value="ECO:0007669"/>
    <property type="project" value="UniProtKB-UniRule"/>
</dbReference>
<dbReference type="PANTHER" id="PTHR30592">
    <property type="entry name" value="FORMATE DEHYDROGENASE"/>
    <property type="match status" value="1"/>
</dbReference>
<evidence type="ECO:0000313" key="4">
    <source>
        <dbReference type="EMBL" id="XCB20487.1"/>
    </source>
</evidence>
<dbReference type="Pfam" id="PF02634">
    <property type="entry name" value="FdhD-NarQ"/>
    <property type="match status" value="1"/>
</dbReference>
<sequence length="319" mass="34789">MDTFTPITGPVSERDTSRAVVDTSVERVTGLAFRQTEEFLAVEEPLEVQLAYSPADNRAMKSISVTMRTPGHDFELAAGFLMTEGVVRDANDIDGIIYAAEKTAPIPNETQDRSSALPYQPRKNVVRVELAPDVKVSLANLERNFYTTSSCGICGKASLLALQTVCPARVKNTFSINAQLLYTLPSRLREAQSVFDRTGGLHGAGLFDATGQLLGLREDVGRHNAVDKLLGSEFLADRTPLRNSLLLLSGRASFELLQKALMGGVSMVAAVGAPSSLAVQVAREFDIILVGFLRNDHFNIYHGADHIQRRRSDRGDLRA</sequence>
<dbReference type="SUPFAM" id="SSF53927">
    <property type="entry name" value="Cytidine deaminase-like"/>
    <property type="match status" value="1"/>
</dbReference>
<reference evidence="4" key="1">
    <citation type="submission" date="2023-08" db="EMBL/GenBank/DDBJ databases">
        <authorList>
            <person name="Messyasz A."/>
            <person name="Mannisto M.K."/>
            <person name="Kerkhof L.J."/>
            <person name="Haggblom M."/>
        </authorList>
    </citation>
    <scope>NUCLEOTIDE SEQUENCE</scope>
    <source>
        <strain evidence="4">M8UP39</strain>
    </source>
</reference>
<evidence type="ECO:0000256" key="1">
    <source>
        <dbReference type="ARBA" id="ARBA00022490"/>
    </source>
</evidence>
<accession>A0AAU7YV25</accession>
<dbReference type="GO" id="GO:0006777">
    <property type="term" value="P:Mo-molybdopterin cofactor biosynthetic process"/>
    <property type="evidence" value="ECO:0007669"/>
    <property type="project" value="UniProtKB-UniRule"/>
</dbReference>